<sequence>RKWEEVFHWIVDSGLMGFGSSLTPFQFANNVVLAGLATPPSPAVMAQWIYANKDYGTFASFHVMGFKLERSASPAAVRAAFICVYCWLNYWLGDNDTKLLLFVLYPCPDLSDLCPRMAEWLC</sequence>
<evidence type="ECO:0000313" key="2">
    <source>
        <dbReference type="Proteomes" id="UP001218188"/>
    </source>
</evidence>
<accession>A0AAD6SY43</accession>
<protein>
    <submittedName>
        <fullName evidence="1">Uncharacterized protein</fullName>
    </submittedName>
</protein>
<feature type="non-terminal residue" evidence="1">
    <location>
        <position position="1"/>
    </location>
</feature>
<dbReference type="AlphaFoldDB" id="A0AAD6SY43"/>
<dbReference type="Proteomes" id="UP001218188">
    <property type="component" value="Unassembled WGS sequence"/>
</dbReference>
<proteinExistence type="predicted"/>
<reference evidence="1" key="1">
    <citation type="submission" date="2023-03" db="EMBL/GenBank/DDBJ databases">
        <title>Massive genome expansion in bonnet fungi (Mycena s.s.) driven by repeated elements and novel gene families across ecological guilds.</title>
        <authorList>
            <consortium name="Lawrence Berkeley National Laboratory"/>
            <person name="Harder C.B."/>
            <person name="Miyauchi S."/>
            <person name="Viragh M."/>
            <person name="Kuo A."/>
            <person name="Thoen E."/>
            <person name="Andreopoulos B."/>
            <person name="Lu D."/>
            <person name="Skrede I."/>
            <person name="Drula E."/>
            <person name="Henrissat B."/>
            <person name="Morin E."/>
            <person name="Kohler A."/>
            <person name="Barry K."/>
            <person name="LaButti K."/>
            <person name="Morin E."/>
            <person name="Salamov A."/>
            <person name="Lipzen A."/>
            <person name="Mereny Z."/>
            <person name="Hegedus B."/>
            <person name="Baldrian P."/>
            <person name="Stursova M."/>
            <person name="Weitz H."/>
            <person name="Taylor A."/>
            <person name="Grigoriev I.V."/>
            <person name="Nagy L.G."/>
            <person name="Martin F."/>
            <person name="Kauserud H."/>
        </authorList>
    </citation>
    <scope>NUCLEOTIDE SEQUENCE</scope>
    <source>
        <strain evidence="1">CBHHK200</strain>
    </source>
</reference>
<gene>
    <name evidence="1" type="ORF">C8F04DRAFT_954173</name>
</gene>
<evidence type="ECO:0000313" key="1">
    <source>
        <dbReference type="EMBL" id="KAJ7036196.1"/>
    </source>
</evidence>
<organism evidence="1 2">
    <name type="scientific">Mycena alexandri</name>
    <dbReference type="NCBI Taxonomy" id="1745969"/>
    <lineage>
        <taxon>Eukaryota</taxon>
        <taxon>Fungi</taxon>
        <taxon>Dikarya</taxon>
        <taxon>Basidiomycota</taxon>
        <taxon>Agaricomycotina</taxon>
        <taxon>Agaricomycetes</taxon>
        <taxon>Agaricomycetidae</taxon>
        <taxon>Agaricales</taxon>
        <taxon>Marasmiineae</taxon>
        <taxon>Mycenaceae</taxon>
        <taxon>Mycena</taxon>
    </lineage>
</organism>
<comment type="caution">
    <text evidence="1">The sequence shown here is derived from an EMBL/GenBank/DDBJ whole genome shotgun (WGS) entry which is preliminary data.</text>
</comment>
<keyword evidence="2" id="KW-1185">Reference proteome</keyword>
<name>A0AAD6SY43_9AGAR</name>
<dbReference type="EMBL" id="JARJCM010000045">
    <property type="protein sequence ID" value="KAJ7036196.1"/>
    <property type="molecule type" value="Genomic_DNA"/>
</dbReference>